<protein>
    <submittedName>
        <fullName evidence="1">Uncharacterized protein</fullName>
    </submittedName>
</protein>
<evidence type="ECO:0000313" key="1">
    <source>
        <dbReference type="EMBL" id="KAJ9090103.1"/>
    </source>
</evidence>
<keyword evidence="2" id="KW-1185">Reference proteome</keyword>
<reference evidence="1" key="1">
    <citation type="submission" date="2022-04" db="EMBL/GenBank/DDBJ databases">
        <title>Genome of the entomopathogenic fungus Entomophthora muscae.</title>
        <authorList>
            <person name="Elya C."/>
            <person name="Lovett B.R."/>
            <person name="Lee E."/>
            <person name="Macias A.M."/>
            <person name="Hajek A.E."/>
            <person name="De Bivort B.L."/>
            <person name="Kasson M.T."/>
            <person name="De Fine Licht H.H."/>
            <person name="Stajich J.E."/>
        </authorList>
    </citation>
    <scope>NUCLEOTIDE SEQUENCE</scope>
    <source>
        <strain evidence="1">Berkeley</strain>
    </source>
</reference>
<comment type="caution">
    <text evidence="1">The sequence shown here is derived from an EMBL/GenBank/DDBJ whole genome shotgun (WGS) entry which is preliminary data.</text>
</comment>
<sequence length="182" mass="20926">MELAIEIPLATTLANTKISPEQVMKFLDERYTLDKALPLLFKGILLDKASSSKRKRGNMSYSKKIKKGIHPGLTDRGTVPFKEFLQEHISQGNPFKSTPRSQVNHTMRVHVENLKKGTILECVQFIYDTLYNTFLTIRVGQMWTTDQGFLDIGFPMEKLRDEALTIDFTYKIVHLLHKQPNT</sequence>
<dbReference type="EMBL" id="QTSX02000017">
    <property type="protein sequence ID" value="KAJ9090103.1"/>
    <property type="molecule type" value="Genomic_DNA"/>
</dbReference>
<name>A0ACC2UTE8_9FUNG</name>
<gene>
    <name evidence="1" type="ORF">DSO57_1006172</name>
</gene>
<dbReference type="Proteomes" id="UP001165960">
    <property type="component" value="Unassembled WGS sequence"/>
</dbReference>
<organism evidence="1 2">
    <name type="scientific">Entomophthora muscae</name>
    <dbReference type="NCBI Taxonomy" id="34485"/>
    <lineage>
        <taxon>Eukaryota</taxon>
        <taxon>Fungi</taxon>
        <taxon>Fungi incertae sedis</taxon>
        <taxon>Zoopagomycota</taxon>
        <taxon>Entomophthoromycotina</taxon>
        <taxon>Entomophthoromycetes</taxon>
        <taxon>Entomophthorales</taxon>
        <taxon>Entomophthoraceae</taxon>
        <taxon>Entomophthora</taxon>
    </lineage>
</organism>
<proteinExistence type="predicted"/>
<accession>A0ACC2UTE8</accession>
<evidence type="ECO:0000313" key="2">
    <source>
        <dbReference type="Proteomes" id="UP001165960"/>
    </source>
</evidence>